<feature type="domain" description="FecR protein" evidence="2">
    <location>
        <begin position="174"/>
        <end position="265"/>
    </location>
</feature>
<dbReference type="Gene3D" id="3.55.50.30">
    <property type="match status" value="1"/>
</dbReference>
<feature type="transmembrane region" description="Helical" evidence="1">
    <location>
        <begin position="73"/>
        <end position="92"/>
    </location>
</feature>
<dbReference type="RefSeq" id="WP_346580800.1">
    <property type="nucleotide sequence ID" value="NZ_JBDJNQ010000002.1"/>
</dbReference>
<accession>A0ABV0BSM7</accession>
<evidence type="ECO:0000256" key="1">
    <source>
        <dbReference type="SAM" id="Phobius"/>
    </source>
</evidence>
<dbReference type="PANTHER" id="PTHR30273">
    <property type="entry name" value="PERIPLASMIC SIGNAL SENSOR AND SIGMA FACTOR ACTIVATOR FECR-RELATED"/>
    <property type="match status" value="1"/>
</dbReference>
<protein>
    <submittedName>
        <fullName evidence="4">FecR domain-containing protein</fullName>
    </submittedName>
</protein>
<keyword evidence="5" id="KW-1185">Reference proteome</keyword>
<dbReference type="Pfam" id="PF04773">
    <property type="entry name" value="FecR"/>
    <property type="match status" value="1"/>
</dbReference>
<organism evidence="4 5">
    <name type="scientific">Sphingobacterium kitahiroshimense</name>
    <dbReference type="NCBI Taxonomy" id="470446"/>
    <lineage>
        <taxon>Bacteria</taxon>
        <taxon>Pseudomonadati</taxon>
        <taxon>Bacteroidota</taxon>
        <taxon>Sphingobacteriia</taxon>
        <taxon>Sphingobacteriales</taxon>
        <taxon>Sphingobacteriaceae</taxon>
        <taxon>Sphingobacterium</taxon>
    </lineage>
</organism>
<dbReference type="Proteomes" id="UP001409291">
    <property type="component" value="Unassembled WGS sequence"/>
</dbReference>
<dbReference type="InterPro" id="IPR006860">
    <property type="entry name" value="FecR"/>
</dbReference>
<name>A0ABV0BSM7_9SPHI</name>
<dbReference type="PIRSF" id="PIRSF018266">
    <property type="entry name" value="FecR"/>
    <property type="match status" value="1"/>
</dbReference>
<gene>
    <name evidence="4" type="ORF">ABE541_04845</name>
</gene>
<evidence type="ECO:0000313" key="4">
    <source>
        <dbReference type="EMBL" id="MEN5376584.1"/>
    </source>
</evidence>
<reference evidence="4 5" key="1">
    <citation type="submission" date="2024-04" db="EMBL/GenBank/DDBJ databases">
        <title>WGS of bacteria from Torrens River.</title>
        <authorList>
            <person name="Wyrsch E.R."/>
            <person name="Drigo B."/>
        </authorList>
    </citation>
    <scope>NUCLEOTIDE SEQUENCE [LARGE SCALE GENOMIC DNA]</scope>
    <source>
        <strain evidence="4 5">TWI391</strain>
    </source>
</reference>
<dbReference type="InterPro" id="IPR012373">
    <property type="entry name" value="Ferrdict_sens_TM"/>
</dbReference>
<dbReference type="EMBL" id="JBDJNQ010000002">
    <property type="protein sequence ID" value="MEN5376584.1"/>
    <property type="molecule type" value="Genomic_DNA"/>
</dbReference>
<dbReference type="Gene3D" id="2.60.120.1440">
    <property type="match status" value="1"/>
</dbReference>
<keyword evidence="1" id="KW-1133">Transmembrane helix</keyword>
<sequence>MTQKEILVLLDRYLAGETSFEEEQLLSRFHETYGKGKELDEAFFTDERRLAILSKIENQIHFQKSRFINWKRWLPVAAAVIIMLSITGILYFNQKFENISQVEFSQQAEQIMPGTNKAILRLADGTIISLDDRNSSNRTLLKEKGLTVKSNNDGQLLYIIADTKAKGLKGTNSIETPRGGKYEVLLPDGTHVWLNAASALTYNLDFSHQRKVKLQGEAYFEVAKKKVPFTVQHGMQEIQVLGTHFNVNAYQDESYSETTLLEGQIALRSLQGKDEKTILMRPNFKVTTDHHSGLSKQSIADIESVMAWKNGDFLFEDQELASILRVIARWYDVKVDYNSLPKTRYTLQLSKQVRLSDVLKMLEKTGSVKFQFEQNTIKVEK</sequence>
<dbReference type="InterPro" id="IPR032508">
    <property type="entry name" value="FecR_C"/>
</dbReference>
<feature type="domain" description="Protein FecR C-terminal" evidence="3">
    <location>
        <begin position="313"/>
        <end position="379"/>
    </location>
</feature>
<keyword evidence="1" id="KW-0812">Transmembrane</keyword>
<evidence type="ECO:0000313" key="5">
    <source>
        <dbReference type="Proteomes" id="UP001409291"/>
    </source>
</evidence>
<keyword evidence="1" id="KW-0472">Membrane</keyword>
<dbReference type="Pfam" id="PF16344">
    <property type="entry name" value="FecR_C"/>
    <property type="match status" value="1"/>
</dbReference>
<proteinExistence type="predicted"/>
<evidence type="ECO:0000259" key="3">
    <source>
        <dbReference type="Pfam" id="PF16344"/>
    </source>
</evidence>
<evidence type="ECO:0000259" key="2">
    <source>
        <dbReference type="Pfam" id="PF04773"/>
    </source>
</evidence>
<comment type="caution">
    <text evidence="4">The sequence shown here is derived from an EMBL/GenBank/DDBJ whole genome shotgun (WGS) entry which is preliminary data.</text>
</comment>
<dbReference type="PANTHER" id="PTHR30273:SF2">
    <property type="entry name" value="PROTEIN FECR"/>
    <property type="match status" value="1"/>
</dbReference>